<evidence type="ECO:0000313" key="3">
    <source>
        <dbReference type="Proteomes" id="UP000198852"/>
    </source>
</evidence>
<dbReference type="PANTHER" id="PTHR37299:SF1">
    <property type="entry name" value="STAGE 0 SPORULATION PROTEIN A HOMOLOG"/>
    <property type="match status" value="1"/>
</dbReference>
<keyword evidence="3" id="KW-1185">Reference proteome</keyword>
<organism evidence="2 3">
    <name type="scientific">Saccharopolyspora flava</name>
    <dbReference type="NCBI Taxonomy" id="95161"/>
    <lineage>
        <taxon>Bacteria</taxon>
        <taxon>Bacillati</taxon>
        <taxon>Actinomycetota</taxon>
        <taxon>Actinomycetes</taxon>
        <taxon>Pseudonocardiales</taxon>
        <taxon>Pseudonocardiaceae</taxon>
        <taxon>Saccharopolyspora</taxon>
    </lineage>
</organism>
<dbReference type="RefSeq" id="WP_093422062.1">
    <property type="nucleotide sequence ID" value="NZ_FOZX01000010.1"/>
</dbReference>
<dbReference type="InterPro" id="IPR046947">
    <property type="entry name" value="LytR-like"/>
</dbReference>
<dbReference type="EMBL" id="FOZX01000010">
    <property type="protein sequence ID" value="SFS98855.1"/>
    <property type="molecule type" value="Genomic_DNA"/>
</dbReference>
<dbReference type="InterPro" id="IPR029016">
    <property type="entry name" value="GAF-like_dom_sf"/>
</dbReference>
<evidence type="ECO:0000313" key="2">
    <source>
        <dbReference type="EMBL" id="SFS98855.1"/>
    </source>
</evidence>
<sequence length="466" mass="50412">MANVQRPTLPTRNARTPTVYGAWERFVRGEDDIAGVRPEVALSWHRCRDRYRVDPALTEAPVAITDVDHSLEHDVVFAELGFRAASVVNEVAGIGGVVTVADATGRVLAEWGNKDTRNFAAKANLAPWYCWSESATGTNGMGTALETTAPVVIRGPEHWCEAFHDWNCAGVAVRDVVSKQPVAVLNISCWRSELPKAAGAWLSNAASRTQFTLRRRARDAGAELIAAYNHARSNAAVSLAAVDPSGRVVIADDRAGVLLGVPSCTPAPDPAERWNPGLPGLVRAVRYAAKQAASNPDWVGSTQIHTHLSDEPTQVSIRPVFQFGHLVGDIVVFGASDGEQMPRGEQGVGVPERGSAPRVVASRENRMVLLRPPEVAFAESDGSDVWLSTDEGRLRAASPALDKIERELGGTGFLRVHRQYVVNLDRIREVERGFKGELALVMDDAARTMVPVSRRNAPVVRKALGL</sequence>
<dbReference type="Gene3D" id="2.40.50.1020">
    <property type="entry name" value="LytTr DNA-binding domain"/>
    <property type="match status" value="1"/>
</dbReference>
<reference evidence="3" key="1">
    <citation type="submission" date="2016-10" db="EMBL/GenBank/DDBJ databases">
        <authorList>
            <person name="Varghese N."/>
            <person name="Submissions S."/>
        </authorList>
    </citation>
    <scope>NUCLEOTIDE SEQUENCE [LARGE SCALE GENOMIC DNA]</scope>
    <source>
        <strain evidence="3">DSM 44771</strain>
    </source>
</reference>
<dbReference type="GO" id="GO:0000156">
    <property type="term" value="F:phosphorelay response regulator activity"/>
    <property type="evidence" value="ECO:0007669"/>
    <property type="project" value="InterPro"/>
</dbReference>
<dbReference type="STRING" id="95161.SAMN05660874_04744"/>
<name>A0A1I6UBP7_9PSEU</name>
<evidence type="ECO:0000259" key="1">
    <source>
        <dbReference type="PROSITE" id="PS50930"/>
    </source>
</evidence>
<accession>A0A1I6UBP7</accession>
<dbReference type="PROSITE" id="PS50930">
    <property type="entry name" value="HTH_LYTTR"/>
    <property type="match status" value="1"/>
</dbReference>
<dbReference type="InterPro" id="IPR007492">
    <property type="entry name" value="LytTR_DNA-bd_dom"/>
</dbReference>
<protein>
    <submittedName>
        <fullName evidence="2">Transcriptional regulator, LytTR family</fullName>
    </submittedName>
</protein>
<feature type="domain" description="HTH LytTR-type" evidence="1">
    <location>
        <begin position="359"/>
        <end position="466"/>
    </location>
</feature>
<dbReference type="AlphaFoldDB" id="A0A1I6UBP7"/>
<dbReference type="Gene3D" id="3.30.450.40">
    <property type="match status" value="1"/>
</dbReference>
<dbReference type="PANTHER" id="PTHR37299">
    <property type="entry name" value="TRANSCRIPTIONAL REGULATOR-RELATED"/>
    <property type="match status" value="1"/>
</dbReference>
<dbReference type="SMART" id="SM00850">
    <property type="entry name" value="LytTR"/>
    <property type="match status" value="1"/>
</dbReference>
<dbReference type="GO" id="GO:0003677">
    <property type="term" value="F:DNA binding"/>
    <property type="evidence" value="ECO:0007669"/>
    <property type="project" value="InterPro"/>
</dbReference>
<dbReference type="Proteomes" id="UP000198852">
    <property type="component" value="Unassembled WGS sequence"/>
</dbReference>
<proteinExistence type="predicted"/>
<gene>
    <name evidence="2" type="ORF">SAMN05660874_04744</name>
</gene>
<dbReference type="OrthoDB" id="3928741at2"/>
<dbReference type="Pfam" id="PF04397">
    <property type="entry name" value="LytTR"/>
    <property type="match status" value="1"/>
</dbReference>